<sequence>MKKFLRPQFLHVDEGISSCLRPSMEAWRNSSVQGISPCGRRNFSLPPSSAFLHASVLTLSKDRGKEKFLRTVHFSMPPSLPFPTPIPDFYTLAKTWAEHTTSSTLWNWITKIGMSVRFKILAFSKLVGTRLGDAFLHQLPHAFGGMNGSVVYEPDRPENAGLKKFLKDKGSVWYSIAAFSTTSDSIRQICDFQII</sequence>
<dbReference type="EMBL" id="OU503036">
    <property type="protein sequence ID" value="CAI9753625.1"/>
    <property type="molecule type" value="Genomic_DNA"/>
</dbReference>
<protein>
    <submittedName>
        <fullName evidence="1">Uncharacterized protein</fullName>
    </submittedName>
</protein>
<evidence type="ECO:0000313" key="1">
    <source>
        <dbReference type="EMBL" id="CAI9753625.1"/>
    </source>
</evidence>
<reference evidence="1" key="1">
    <citation type="submission" date="2023-05" db="EMBL/GenBank/DDBJ databases">
        <authorList>
            <person name="Huff M."/>
        </authorList>
    </citation>
    <scope>NUCLEOTIDE SEQUENCE</scope>
</reference>
<keyword evidence="2" id="KW-1185">Reference proteome</keyword>
<evidence type="ECO:0000313" key="2">
    <source>
        <dbReference type="Proteomes" id="UP000834106"/>
    </source>
</evidence>
<organism evidence="1 2">
    <name type="scientific">Fraxinus pennsylvanica</name>
    <dbReference type="NCBI Taxonomy" id="56036"/>
    <lineage>
        <taxon>Eukaryota</taxon>
        <taxon>Viridiplantae</taxon>
        <taxon>Streptophyta</taxon>
        <taxon>Embryophyta</taxon>
        <taxon>Tracheophyta</taxon>
        <taxon>Spermatophyta</taxon>
        <taxon>Magnoliopsida</taxon>
        <taxon>eudicotyledons</taxon>
        <taxon>Gunneridae</taxon>
        <taxon>Pentapetalae</taxon>
        <taxon>asterids</taxon>
        <taxon>lamiids</taxon>
        <taxon>Lamiales</taxon>
        <taxon>Oleaceae</taxon>
        <taxon>Oleeae</taxon>
        <taxon>Fraxinus</taxon>
    </lineage>
</organism>
<proteinExistence type="predicted"/>
<dbReference type="AlphaFoldDB" id="A0AAD2DJ20"/>
<dbReference type="Proteomes" id="UP000834106">
    <property type="component" value="Chromosome 1"/>
</dbReference>
<name>A0AAD2DJ20_9LAMI</name>
<accession>A0AAD2DJ20</accession>
<gene>
    <name evidence="1" type="ORF">FPE_LOCUS1056</name>
</gene>